<dbReference type="AlphaFoldDB" id="A0A2S0WDF2"/>
<reference evidence="2" key="1">
    <citation type="submission" date="2018-01" db="EMBL/GenBank/DDBJ databases">
        <authorList>
            <person name="Li J."/>
        </authorList>
    </citation>
    <scope>NUCLEOTIDE SEQUENCE [LARGE SCALE GENOMIC DNA]</scope>
    <source>
        <strain evidence="2">2184</strain>
    </source>
</reference>
<name>A0A2S0WDF2_9CORY</name>
<dbReference type="Proteomes" id="UP000244754">
    <property type="component" value="Chromosome"/>
</dbReference>
<gene>
    <name evidence="1" type="ORF">C3E79_03710</name>
</gene>
<evidence type="ECO:0000313" key="2">
    <source>
        <dbReference type="Proteomes" id="UP000244754"/>
    </source>
</evidence>
<accession>A0A2S0WDF2</accession>
<organism evidence="1 2">
    <name type="scientific">Corynebacterium liangguodongii</name>
    <dbReference type="NCBI Taxonomy" id="2079535"/>
    <lineage>
        <taxon>Bacteria</taxon>
        <taxon>Bacillati</taxon>
        <taxon>Actinomycetota</taxon>
        <taxon>Actinomycetes</taxon>
        <taxon>Mycobacteriales</taxon>
        <taxon>Corynebacteriaceae</taxon>
        <taxon>Corynebacterium</taxon>
    </lineage>
</organism>
<keyword evidence="2" id="KW-1185">Reference proteome</keyword>
<protein>
    <submittedName>
        <fullName evidence="1">Uncharacterized protein</fullName>
    </submittedName>
</protein>
<dbReference type="EMBL" id="CP026948">
    <property type="protein sequence ID" value="AWB83702.1"/>
    <property type="molecule type" value="Genomic_DNA"/>
</dbReference>
<sequence>MLARMGLLESLRGLLGRNKRYDQAQASRLEVHTANLSPDTAELLVVITLDADSFNRLRRIDAPLRLSPTTGRAVTFVPVGDAKDPALDPNLGWIIPVTRGSLDKLRTLPATPGSYEIDGTHLAFVVTA</sequence>
<evidence type="ECO:0000313" key="1">
    <source>
        <dbReference type="EMBL" id="AWB83702.1"/>
    </source>
</evidence>
<proteinExistence type="predicted"/>
<dbReference type="KEGG" id="clia:C3E79_03710"/>